<protein>
    <submittedName>
        <fullName evidence="1">Uncharacterized protein</fullName>
    </submittedName>
</protein>
<dbReference type="EMBL" id="JAWDGP010006450">
    <property type="protein sequence ID" value="KAK3740990.1"/>
    <property type="molecule type" value="Genomic_DNA"/>
</dbReference>
<comment type="caution">
    <text evidence="1">The sequence shown here is derived from an EMBL/GenBank/DDBJ whole genome shotgun (WGS) entry which is preliminary data.</text>
</comment>
<gene>
    <name evidence="1" type="ORF">RRG08_005681</name>
</gene>
<proteinExistence type="predicted"/>
<name>A0AAE1CW93_9GAST</name>
<sequence>MSRQVKGRACMARLGISIRTSKVASLNTSSCASPSSLRYATTLDLLTEQTGAAIAGGVMLKDYWCGDYPMGMRDQDDDKSP</sequence>
<evidence type="ECO:0000313" key="2">
    <source>
        <dbReference type="Proteomes" id="UP001283361"/>
    </source>
</evidence>
<keyword evidence="2" id="KW-1185">Reference proteome</keyword>
<accession>A0AAE1CW93</accession>
<evidence type="ECO:0000313" key="1">
    <source>
        <dbReference type="EMBL" id="KAK3740990.1"/>
    </source>
</evidence>
<dbReference type="Proteomes" id="UP001283361">
    <property type="component" value="Unassembled WGS sequence"/>
</dbReference>
<reference evidence="1" key="1">
    <citation type="journal article" date="2023" name="G3 (Bethesda)">
        <title>A reference genome for the long-term kleptoplast-retaining sea slug Elysia crispata morphotype clarki.</title>
        <authorList>
            <person name="Eastman K.E."/>
            <person name="Pendleton A.L."/>
            <person name="Shaikh M.A."/>
            <person name="Suttiyut T."/>
            <person name="Ogas R."/>
            <person name="Tomko P."/>
            <person name="Gavelis G."/>
            <person name="Widhalm J.R."/>
            <person name="Wisecaver J.H."/>
        </authorList>
    </citation>
    <scope>NUCLEOTIDE SEQUENCE</scope>
    <source>
        <strain evidence="1">ECLA1</strain>
    </source>
</reference>
<dbReference type="AlphaFoldDB" id="A0AAE1CW93"/>
<organism evidence="1 2">
    <name type="scientific">Elysia crispata</name>
    <name type="common">lettuce slug</name>
    <dbReference type="NCBI Taxonomy" id="231223"/>
    <lineage>
        <taxon>Eukaryota</taxon>
        <taxon>Metazoa</taxon>
        <taxon>Spiralia</taxon>
        <taxon>Lophotrochozoa</taxon>
        <taxon>Mollusca</taxon>
        <taxon>Gastropoda</taxon>
        <taxon>Heterobranchia</taxon>
        <taxon>Euthyneura</taxon>
        <taxon>Panpulmonata</taxon>
        <taxon>Sacoglossa</taxon>
        <taxon>Placobranchoidea</taxon>
        <taxon>Plakobranchidae</taxon>
        <taxon>Elysia</taxon>
    </lineage>
</organism>